<dbReference type="EMBL" id="LDJX01000005">
    <property type="protein sequence ID" value="KPM31275.1"/>
    <property type="molecule type" value="Genomic_DNA"/>
</dbReference>
<keyword evidence="4" id="KW-0862">Zinc</keyword>
<dbReference type="PANTHER" id="PTHR15162">
    <property type="entry name" value="ASPARTOACYLASE"/>
    <property type="match status" value="1"/>
</dbReference>
<evidence type="ECO:0000259" key="5">
    <source>
        <dbReference type="Pfam" id="PF24827"/>
    </source>
</evidence>
<gene>
    <name evidence="6" type="ORF">I595_2540</name>
</gene>
<proteinExistence type="predicted"/>
<keyword evidence="7" id="KW-1185">Reference proteome</keyword>
<dbReference type="Gene3D" id="3.40.630.10">
    <property type="entry name" value="Zn peptidases"/>
    <property type="match status" value="1"/>
</dbReference>
<evidence type="ECO:0000256" key="1">
    <source>
        <dbReference type="ARBA" id="ARBA00001947"/>
    </source>
</evidence>
<dbReference type="OrthoDB" id="1523003at2"/>
<dbReference type="AlphaFoldDB" id="A0A0P7ATU9"/>
<organism evidence="6 7">
    <name type="scientific">Croceitalea dokdonensis DOKDO 023</name>
    <dbReference type="NCBI Taxonomy" id="1300341"/>
    <lineage>
        <taxon>Bacteria</taxon>
        <taxon>Pseudomonadati</taxon>
        <taxon>Bacteroidota</taxon>
        <taxon>Flavobacteriia</taxon>
        <taxon>Flavobacteriales</taxon>
        <taxon>Flavobacteriaceae</taxon>
        <taxon>Croceitalea</taxon>
    </lineage>
</organism>
<dbReference type="InterPro" id="IPR055438">
    <property type="entry name" value="AstE_AspA_cat"/>
</dbReference>
<dbReference type="STRING" id="1300341.I595_2540"/>
<keyword evidence="3" id="KW-0378">Hydrolase</keyword>
<dbReference type="InterPro" id="IPR050178">
    <property type="entry name" value="AspA/AstE_fam"/>
</dbReference>
<comment type="caution">
    <text evidence="6">The sequence shown here is derived from an EMBL/GenBank/DDBJ whole genome shotgun (WGS) entry which is preliminary data.</text>
</comment>
<dbReference type="GO" id="GO:0005829">
    <property type="term" value="C:cytosol"/>
    <property type="evidence" value="ECO:0007669"/>
    <property type="project" value="TreeGrafter"/>
</dbReference>
<keyword evidence="2" id="KW-0479">Metal-binding</keyword>
<dbReference type="PATRIC" id="fig|1300341.3.peg.2704"/>
<dbReference type="Proteomes" id="UP000050280">
    <property type="component" value="Unassembled WGS sequence"/>
</dbReference>
<protein>
    <submittedName>
        <fullName evidence="6">Succinylglutamate desuccinylase/aspartoacylase</fullName>
    </submittedName>
</protein>
<reference evidence="6 7" key="1">
    <citation type="submission" date="2015-09" db="EMBL/GenBank/DDBJ databases">
        <title>Genome sequence of the marine flavobacterium Croceitalea dokdonensis DOKDO 023 that contains proton- and sodium-pumping rhodopsins.</title>
        <authorList>
            <person name="Kwon S.-K."/>
            <person name="Lee H.K."/>
            <person name="Kwak M.-J."/>
            <person name="Kim J.F."/>
        </authorList>
    </citation>
    <scope>NUCLEOTIDE SEQUENCE [LARGE SCALE GENOMIC DNA]</scope>
    <source>
        <strain evidence="6 7">DOKDO 023</strain>
    </source>
</reference>
<feature type="domain" description="Succinylglutamate desuccinylase/Aspartoacylase catalytic" evidence="5">
    <location>
        <begin position="27"/>
        <end position="142"/>
    </location>
</feature>
<sequence length="397" mass="45576">MIKTQGSIIAPKVRPNRLIKVLKGAKDGPTVVFFGGVHGNEPAGVQAIEKVLGGLQQEQGNIFGTVYGIAGNLAALELGVRYRTEDLNRIWQQERIEEIKSQDASKPHHEAQELREIYGQLQLILNTHQPPFYFIDIHTTSSPTSPFIVMNDSLLNRRFTNHYPLPKVLGIEEYLHGALLSYINELGYVSFGFESGQHNDPKAVEHTVHFMKFSLGLVGSLQVDKVWLAKERMALQKTSAIPTTFFEITYEHHINQADKFKMLPGYVNFQTVVRGDEIAIYNGSTIKAKKRNRLFMPLYQKQGSEGFYFIRPIPPFFLWLSKQLRKYNFDHMLTWLPGISWKDRTKRGLLINTKVARFMAKSFFHLLGYRVRSKGKHQLLLRSREAASKDAQYPNRW</sequence>
<name>A0A0P7ATU9_9FLAO</name>
<dbReference type="GO" id="GO:0016788">
    <property type="term" value="F:hydrolase activity, acting on ester bonds"/>
    <property type="evidence" value="ECO:0007669"/>
    <property type="project" value="InterPro"/>
</dbReference>
<evidence type="ECO:0000313" key="6">
    <source>
        <dbReference type="EMBL" id="KPM31275.1"/>
    </source>
</evidence>
<dbReference type="PANTHER" id="PTHR15162:SF7">
    <property type="entry name" value="SUCCINYLGLUTAMATE DESUCCINYLASE"/>
    <property type="match status" value="1"/>
</dbReference>
<dbReference type="Pfam" id="PF24827">
    <property type="entry name" value="AstE_AspA_cat"/>
    <property type="match status" value="1"/>
</dbReference>
<evidence type="ECO:0000256" key="2">
    <source>
        <dbReference type="ARBA" id="ARBA00022723"/>
    </source>
</evidence>
<evidence type="ECO:0000256" key="4">
    <source>
        <dbReference type="ARBA" id="ARBA00022833"/>
    </source>
</evidence>
<dbReference type="RefSeq" id="WP_054559591.1">
    <property type="nucleotide sequence ID" value="NZ_LDJX01000005.1"/>
</dbReference>
<accession>A0A0P7ATU9</accession>
<dbReference type="GO" id="GO:0046872">
    <property type="term" value="F:metal ion binding"/>
    <property type="evidence" value="ECO:0007669"/>
    <property type="project" value="UniProtKB-KW"/>
</dbReference>
<evidence type="ECO:0000313" key="7">
    <source>
        <dbReference type="Proteomes" id="UP000050280"/>
    </source>
</evidence>
<comment type="cofactor">
    <cofactor evidence="1">
        <name>Zn(2+)</name>
        <dbReference type="ChEBI" id="CHEBI:29105"/>
    </cofactor>
</comment>
<evidence type="ECO:0000256" key="3">
    <source>
        <dbReference type="ARBA" id="ARBA00022801"/>
    </source>
</evidence>
<dbReference type="SUPFAM" id="SSF53187">
    <property type="entry name" value="Zn-dependent exopeptidases"/>
    <property type="match status" value="1"/>
</dbReference>